<organism evidence="7 8">
    <name type="scientific">Leptidea sinapis</name>
    <dbReference type="NCBI Taxonomy" id="189913"/>
    <lineage>
        <taxon>Eukaryota</taxon>
        <taxon>Metazoa</taxon>
        <taxon>Ecdysozoa</taxon>
        <taxon>Arthropoda</taxon>
        <taxon>Hexapoda</taxon>
        <taxon>Insecta</taxon>
        <taxon>Pterygota</taxon>
        <taxon>Neoptera</taxon>
        <taxon>Endopterygota</taxon>
        <taxon>Lepidoptera</taxon>
        <taxon>Glossata</taxon>
        <taxon>Ditrysia</taxon>
        <taxon>Papilionoidea</taxon>
        <taxon>Pieridae</taxon>
        <taxon>Dismorphiinae</taxon>
        <taxon>Leptidea</taxon>
    </lineage>
</organism>
<comment type="similarity">
    <text evidence="4">Belongs to the peptidase S8 family.</text>
</comment>
<dbReference type="PANTHER" id="PTHR42884:SF14">
    <property type="entry name" value="NEUROENDOCRINE CONVERTASE 1"/>
    <property type="match status" value="1"/>
</dbReference>
<reference evidence="7 8" key="1">
    <citation type="submission" date="2017-07" db="EMBL/GenBank/DDBJ databases">
        <authorList>
            <person name="Talla V."/>
            <person name="Backstrom N."/>
        </authorList>
    </citation>
    <scope>NUCLEOTIDE SEQUENCE [LARGE SCALE GENOMIC DNA]</scope>
</reference>
<dbReference type="PANTHER" id="PTHR42884">
    <property type="entry name" value="PROPROTEIN CONVERTASE SUBTILISIN/KEXIN-RELATED"/>
    <property type="match status" value="1"/>
</dbReference>
<dbReference type="GO" id="GO:0016486">
    <property type="term" value="P:peptide hormone processing"/>
    <property type="evidence" value="ECO:0007669"/>
    <property type="project" value="TreeGrafter"/>
</dbReference>
<evidence type="ECO:0000256" key="5">
    <source>
        <dbReference type="SAM" id="MobiDB-lite"/>
    </source>
</evidence>
<dbReference type="PROSITE" id="PS51892">
    <property type="entry name" value="SUBTILASE"/>
    <property type="match status" value="1"/>
</dbReference>
<comment type="caution">
    <text evidence="4">Lacks conserved residue(s) required for the propagation of feature annotation.</text>
</comment>
<dbReference type="PRINTS" id="PR00723">
    <property type="entry name" value="SUBTILISIN"/>
</dbReference>
<proteinExistence type="inferred from homology"/>
<accession>A0A5E4QWR4</accession>
<evidence type="ECO:0000256" key="4">
    <source>
        <dbReference type="PROSITE-ProRule" id="PRU01240"/>
    </source>
</evidence>
<feature type="non-terminal residue" evidence="7">
    <location>
        <position position="1"/>
    </location>
</feature>
<dbReference type="InterPro" id="IPR015500">
    <property type="entry name" value="Peptidase_S8_subtilisin-rel"/>
</dbReference>
<evidence type="ECO:0000313" key="7">
    <source>
        <dbReference type="EMBL" id="VVD01662.1"/>
    </source>
</evidence>
<feature type="domain" description="Peptidase S8/S53" evidence="6">
    <location>
        <begin position="117"/>
        <end position="175"/>
    </location>
</feature>
<evidence type="ECO:0000259" key="6">
    <source>
        <dbReference type="Pfam" id="PF00082"/>
    </source>
</evidence>
<dbReference type="GO" id="GO:0016020">
    <property type="term" value="C:membrane"/>
    <property type="evidence" value="ECO:0007669"/>
    <property type="project" value="TreeGrafter"/>
</dbReference>
<dbReference type="PROSITE" id="PS00136">
    <property type="entry name" value="SUBTILASE_ASP"/>
    <property type="match status" value="1"/>
</dbReference>
<keyword evidence="2" id="KW-0378">Hydrolase</keyword>
<dbReference type="InterPro" id="IPR036852">
    <property type="entry name" value="Peptidase_S8/S53_dom_sf"/>
</dbReference>
<dbReference type="GO" id="GO:0004252">
    <property type="term" value="F:serine-type endopeptidase activity"/>
    <property type="evidence" value="ECO:0007669"/>
    <property type="project" value="InterPro"/>
</dbReference>
<evidence type="ECO:0000256" key="1">
    <source>
        <dbReference type="ARBA" id="ARBA00022670"/>
    </source>
</evidence>
<dbReference type="Pfam" id="PF00082">
    <property type="entry name" value="Peptidase_S8"/>
    <property type="match status" value="1"/>
</dbReference>
<sequence length="176" mass="20708">VVGFPDVYAYRVYSKQRCNPSEHTSTLANDRSINWAEQLFSKNRVKRALLPDPERGLYRVKRVENTTTDYVRQRCRQPLFNDELWSYEWYLQDTRTDRMLPRLDLNVLPVYAMGFNGQGVRVSILDDGIEHNHTDLRDNYDAEISWDSNDRDSDPYPRPDQMRSNSHGTRCAGEVM</sequence>
<evidence type="ECO:0000313" key="8">
    <source>
        <dbReference type="Proteomes" id="UP000324832"/>
    </source>
</evidence>
<dbReference type="GO" id="GO:0043005">
    <property type="term" value="C:neuron projection"/>
    <property type="evidence" value="ECO:0007669"/>
    <property type="project" value="TreeGrafter"/>
</dbReference>
<feature type="compositionally biased region" description="Basic and acidic residues" evidence="5">
    <location>
        <begin position="148"/>
        <end position="161"/>
    </location>
</feature>
<dbReference type="Proteomes" id="UP000324832">
    <property type="component" value="Unassembled WGS sequence"/>
</dbReference>
<dbReference type="EMBL" id="FZQP02005510">
    <property type="protein sequence ID" value="VVD01662.1"/>
    <property type="molecule type" value="Genomic_DNA"/>
</dbReference>
<dbReference type="Gene3D" id="3.40.50.200">
    <property type="entry name" value="Peptidase S8/S53 domain"/>
    <property type="match status" value="1"/>
</dbReference>
<dbReference type="SUPFAM" id="SSF52743">
    <property type="entry name" value="Subtilisin-like"/>
    <property type="match status" value="1"/>
</dbReference>
<evidence type="ECO:0000256" key="2">
    <source>
        <dbReference type="ARBA" id="ARBA00022801"/>
    </source>
</evidence>
<keyword evidence="3" id="KW-0720">Serine protease</keyword>
<name>A0A5E4QWR4_9NEOP</name>
<keyword evidence="8" id="KW-1185">Reference proteome</keyword>
<evidence type="ECO:0000256" key="3">
    <source>
        <dbReference type="ARBA" id="ARBA00022825"/>
    </source>
</evidence>
<gene>
    <name evidence="7" type="ORF">LSINAPIS_LOCUS12031</name>
</gene>
<feature type="region of interest" description="Disordered" evidence="5">
    <location>
        <begin position="146"/>
        <end position="176"/>
    </location>
</feature>
<keyword evidence="1" id="KW-0645">Protease</keyword>
<protein>
    <recommendedName>
        <fullName evidence="6">Peptidase S8/S53 domain-containing protein</fullName>
    </recommendedName>
</protein>
<dbReference type="AlphaFoldDB" id="A0A5E4QWR4"/>
<dbReference type="GO" id="GO:0005615">
    <property type="term" value="C:extracellular space"/>
    <property type="evidence" value="ECO:0007669"/>
    <property type="project" value="TreeGrafter"/>
</dbReference>
<dbReference type="InterPro" id="IPR023827">
    <property type="entry name" value="Peptidase_S8_Asp-AS"/>
</dbReference>
<dbReference type="InterPro" id="IPR000209">
    <property type="entry name" value="Peptidase_S8/S53_dom"/>
</dbReference>